<name>W8SJ75_9ACTO</name>
<protein>
    <submittedName>
        <fullName evidence="3">Leader peptide</fullName>
    </submittedName>
</protein>
<evidence type="ECO:0000313" key="2">
    <source>
        <dbReference type="EMBL" id="AHM10287.1"/>
    </source>
</evidence>
<evidence type="ECO:0000313" key="5">
    <source>
        <dbReference type="EMBL" id="AHM10318.1"/>
    </source>
</evidence>
<dbReference type="EMBL" id="KF995282">
    <property type="protein sequence ID" value="AHM10287.1"/>
    <property type="molecule type" value="Genomic_DNA"/>
</dbReference>
<evidence type="ECO:0000313" key="4">
    <source>
        <dbReference type="EMBL" id="AHM10307.1"/>
    </source>
</evidence>
<dbReference type="EMBL" id="KF995283">
    <property type="protein sequence ID" value="AHM10297.1"/>
    <property type="molecule type" value="Genomic_DNA"/>
</dbReference>
<reference evidence="3" key="1">
    <citation type="journal article" date="2014" name="J. Antimicrob. Chemother.">
        <title>Erm(X)-mediated resistance to macrolides, lincosamides and streptogramins in Actinobaculum schaalii.</title>
        <authorList>
            <person name="Hays C."/>
            <person name="Lienhard R."/>
            <person name="Auzou M."/>
            <person name="Barraud O."/>
            <person name="Guerin F."/>
            <person name="Ploy M.C."/>
            <person name="Cattoir V."/>
        </authorList>
    </citation>
    <scope>NUCLEOTIDE SEQUENCE</scope>
    <source>
        <strain evidence="2">1</strain>
        <strain evidence="3">14</strain>
        <strain evidence="1">16</strain>
        <strain evidence="4">23</strain>
        <strain evidence="5">29</strain>
    </source>
</reference>
<organism evidence="3">
    <name type="scientific">Actinotignum schaalii</name>
    <dbReference type="NCBI Taxonomy" id="59505"/>
    <lineage>
        <taxon>Bacteria</taxon>
        <taxon>Bacillati</taxon>
        <taxon>Actinomycetota</taxon>
        <taxon>Actinomycetes</taxon>
        <taxon>Actinomycetales</taxon>
        <taxon>Actinomycetaceae</taxon>
        <taxon>Actinotignum</taxon>
    </lineage>
</organism>
<evidence type="ECO:0000313" key="3">
    <source>
        <dbReference type="EMBL" id="AHM10297.1"/>
    </source>
</evidence>
<sequence length="15" mass="1695">MLISGSVFMRPLTSR</sequence>
<accession>W8SJ75</accession>
<dbReference type="EMBL" id="KF995284">
    <property type="protein sequence ID" value="AHM10307.1"/>
    <property type="molecule type" value="Genomic_DNA"/>
</dbReference>
<dbReference type="EMBL" id="KF995285">
    <property type="protein sequence ID" value="AHM10318.1"/>
    <property type="molecule type" value="Genomic_DNA"/>
</dbReference>
<evidence type="ECO:0000313" key="1">
    <source>
        <dbReference type="EMBL" id="AHM10280.1"/>
    </source>
</evidence>
<dbReference type="EMBL" id="KF995281">
    <property type="protein sequence ID" value="AHM10280.1"/>
    <property type="molecule type" value="Genomic_DNA"/>
</dbReference>
<proteinExistence type="predicted"/>